<comment type="cofactor">
    <cofactor evidence="1">
        <name>biotin</name>
        <dbReference type="ChEBI" id="CHEBI:57586"/>
    </cofactor>
</comment>
<evidence type="ECO:0000313" key="11">
    <source>
        <dbReference type="EMBL" id="KAF9792975.1"/>
    </source>
</evidence>
<dbReference type="CDD" id="cd06850">
    <property type="entry name" value="biotinyl_domain"/>
    <property type="match status" value="1"/>
</dbReference>
<name>A0A9P6LC30_9AGAM</name>
<comment type="caution">
    <text evidence="11">The sequence shown here is derived from an EMBL/GenBank/DDBJ whole genome shotgun (WGS) entry which is preliminary data.</text>
</comment>
<dbReference type="Gene3D" id="2.40.50.100">
    <property type="match status" value="1"/>
</dbReference>
<dbReference type="InterPro" id="IPR016185">
    <property type="entry name" value="PreATP-grasp_dom_sf"/>
</dbReference>
<feature type="domain" description="Biotin carboxylation" evidence="10">
    <location>
        <begin position="78"/>
        <end position="559"/>
    </location>
</feature>
<accession>A0A9P6LC30</accession>
<dbReference type="EMBL" id="WIUZ02000001">
    <property type="protein sequence ID" value="KAF9792975.1"/>
    <property type="molecule type" value="Genomic_DNA"/>
</dbReference>
<dbReference type="SUPFAM" id="SSF51246">
    <property type="entry name" value="Rudiment single hybrid motif"/>
    <property type="match status" value="1"/>
</dbReference>
<dbReference type="Pfam" id="PF02785">
    <property type="entry name" value="Biotin_carb_C"/>
    <property type="match status" value="1"/>
</dbReference>
<dbReference type="GO" id="GO:0005739">
    <property type="term" value="C:mitochondrion"/>
    <property type="evidence" value="ECO:0007669"/>
    <property type="project" value="TreeGrafter"/>
</dbReference>
<evidence type="ECO:0000259" key="10">
    <source>
        <dbReference type="PROSITE" id="PS50979"/>
    </source>
</evidence>
<dbReference type="AlphaFoldDB" id="A0A9P6LC30"/>
<keyword evidence="4 6" id="KW-0067">ATP-binding</keyword>
<dbReference type="InterPro" id="IPR011053">
    <property type="entry name" value="Single_hybrid_motif"/>
</dbReference>
<evidence type="ECO:0000259" key="8">
    <source>
        <dbReference type="PROSITE" id="PS50968"/>
    </source>
</evidence>
<evidence type="ECO:0000259" key="9">
    <source>
        <dbReference type="PROSITE" id="PS50975"/>
    </source>
</evidence>
<gene>
    <name evidence="11" type="ORF">BJ322DRAFT_1032380</name>
</gene>
<evidence type="ECO:0000256" key="3">
    <source>
        <dbReference type="ARBA" id="ARBA00022741"/>
    </source>
</evidence>
<dbReference type="SUPFAM" id="SSF52440">
    <property type="entry name" value="PreATP-grasp domain"/>
    <property type="match status" value="1"/>
</dbReference>
<dbReference type="Pfam" id="PF00364">
    <property type="entry name" value="Biotin_lipoyl"/>
    <property type="match status" value="1"/>
</dbReference>
<dbReference type="InterPro" id="IPR005482">
    <property type="entry name" value="Biotin_COase_C"/>
</dbReference>
<dbReference type="SUPFAM" id="SSF56059">
    <property type="entry name" value="Glutathione synthetase ATP-binding domain-like"/>
    <property type="match status" value="1"/>
</dbReference>
<reference evidence="11" key="2">
    <citation type="submission" date="2020-11" db="EMBL/GenBank/DDBJ databases">
        <authorList>
            <consortium name="DOE Joint Genome Institute"/>
            <person name="Kuo A."/>
            <person name="Miyauchi S."/>
            <person name="Kiss E."/>
            <person name="Drula E."/>
            <person name="Kohler A."/>
            <person name="Sanchez-Garcia M."/>
            <person name="Andreopoulos B."/>
            <person name="Barry K.W."/>
            <person name="Bonito G."/>
            <person name="Buee M."/>
            <person name="Carver A."/>
            <person name="Chen C."/>
            <person name="Cichocki N."/>
            <person name="Clum A."/>
            <person name="Culley D."/>
            <person name="Crous P.W."/>
            <person name="Fauchery L."/>
            <person name="Girlanda M."/>
            <person name="Hayes R."/>
            <person name="Keri Z."/>
            <person name="Labutti K."/>
            <person name="Lipzen A."/>
            <person name="Lombard V."/>
            <person name="Magnuson J."/>
            <person name="Maillard F."/>
            <person name="Morin E."/>
            <person name="Murat C."/>
            <person name="Nolan M."/>
            <person name="Ohm R."/>
            <person name="Pangilinan J."/>
            <person name="Pereira M."/>
            <person name="Perotto S."/>
            <person name="Peter M."/>
            <person name="Riley R."/>
            <person name="Sitrit Y."/>
            <person name="Stielow B."/>
            <person name="Szollosi G."/>
            <person name="Zifcakova L."/>
            <person name="Stursova M."/>
            <person name="Spatafora J.W."/>
            <person name="Tedersoo L."/>
            <person name="Vaario L.-M."/>
            <person name="Yamada A."/>
            <person name="Yan M."/>
            <person name="Wang P."/>
            <person name="Xu J."/>
            <person name="Bruns T."/>
            <person name="Baldrian P."/>
            <person name="Vilgalys R."/>
            <person name="Henrissat B."/>
            <person name="Grigoriev I.V."/>
            <person name="Hibbett D."/>
            <person name="Nagy L.G."/>
            <person name="Martin F.M."/>
        </authorList>
    </citation>
    <scope>NUCLEOTIDE SEQUENCE</scope>
    <source>
        <strain evidence="11">UH-Tt-Lm1</strain>
    </source>
</reference>
<evidence type="ECO:0000256" key="6">
    <source>
        <dbReference type="PROSITE-ProRule" id="PRU00409"/>
    </source>
</evidence>
<dbReference type="FunFam" id="3.30.1490.20:FF:000003">
    <property type="entry name" value="acetyl-CoA carboxylase isoform X1"/>
    <property type="match status" value="1"/>
</dbReference>
<keyword evidence="5" id="KW-0092">Biotin</keyword>
<dbReference type="Proteomes" id="UP000736335">
    <property type="component" value="Unassembled WGS sequence"/>
</dbReference>
<dbReference type="PANTHER" id="PTHR18866:SF33">
    <property type="entry name" value="METHYLCROTONOYL-COA CARBOXYLASE SUBUNIT ALPHA, MITOCHONDRIAL-RELATED"/>
    <property type="match status" value="1"/>
</dbReference>
<protein>
    <submittedName>
        <fullName evidence="11">Carbamoyl-phosphate synthase L chain, ATP binding domain-containing protein</fullName>
    </submittedName>
</protein>
<dbReference type="Gene3D" id="3.30.700.40">
    <property type="match status" value="1"/>
</dbReference>
<dbReference type="InterPro" id="IPR050856">
    <property type="entry name" value="Biotin_carboxylase_complex"/>
</dbReference>
<dbReference type="Pfam" id="PF02786">
    <property type="entry name" value="CPSase_L_D2"/>
    <property type="match status" value="1"/>
</dbReference>
<dbReference type="OrthoDB" id="196847at2759"/>
<keyword evidence="3 6" id="KW-0547">Nucleotide-binding</keyword>
<dbReference type="SMART" id="SM00878">
    <property type="entry name" value="Biotin_carb_C"/>
    <property type="match status" value="1"/>
</dbReference>
<evidence type="ECO:0000256" key="4">
    <source>
        <dbReference type="ARBA" id="ARBA00022840"/>
    </source>
</evidence>
<dbReference type="PROSITE" id="PS50968">
    <property type="entry name" value="BIOTINYL_LIPOYL"/>
    <property type="match status" value="1"/>
</dbReference>
<evidence type="ECO:0000313" key="12">
    <source>
        <dbReference type="Proteomes" id="UP000736335"/>
    </source>
</evidence>
<dbReference type="GO" id="GO:0004485">
    <property type="term" value="F:methylcrotonoyl-CoA carboxylase activity"/>
    <property type="evidence" value="ECO:0007669"/>
    <property type="project" value="TreeGrafter"/>
</dbReference>
<dbReference type="PANTHER" id="PTHR18866">
    <property type="entry name" value="CARBOXYLASE:PYRUVATE/ACETYL-COA/PROPIONYL-COA CARBOXYLASE"/>
    <property type="match status" value="1"/>
</dbReference>
<dbReference type="GO" id="GO:0046872">
    <property type="term" value="F:metal ion binding"/>
    <property type="evidence" value="ECO:0007669"/>
    <property type="project" value="InterPro"/>
</dbReference>
<evidence type="ECO:0000256" key="5">
    <source>
        <dbReference type="ARBA" id="ARBA00023267"/>
    </source>
</evidence>
<keyword evidence="12" id="KW-1185">Reference proteome</keyword>
<organism evidence="11 12">
    <name type="scientific">Thelephora terrestris</name>
    <dbReference type="NCBI Taxonomy" id="56493"/>
    <lineage>
        <taxon>Eukaryota</taxon>
        <taxon>Fungi</taxon>
        <taxon>Dikarya</taxon>
        <taxon>Basidiomycota</taxon>
        <taxon>Agaricomycotina</taxon>
        <taxon>Agaricomycetes</taxon>
        <taxon>Thelephorales</taxon>
        <taxon>Thelephoraceae</taxon>
        <taxon>Thelephora</taxon>
    </lineage>
</organism>
<dbReference type="InterPro" id="IPR005481">
    <property type="entry name" value="BC-like_N"/>
</dbReference>
<dbReference type="PROSITE" id="PS00867">
    <property type="entry name" value="CPSASE_2"/>
    <property type="match status" value="1"/>
</dbReference>
<reference evidence="11" key="1">
    <citation type="journal article" date="2020" name="Nat. Commun.">
        <title>Large-scale genome sequencing of mycorrhizal fungi provides insights into the early evolution of symbiotic traits.</title>
        <authorList>
            <person name="Miyauchi S."/>
            <person name="Kiss E."/>
            <person name="Kuo A."/>
            <person name="Drula E."/>
            <person name="Kohler A."/>
            <person name="Sanchez-Garcia M."/>
            <person name="Morin E."/>
            <person name="Andreopoulos B."/>
            <person name="Barry K.W."/>
            <person name="Bonito G."/>
            <person name="Buee M."/>
            <person name="Carver A."/>
            <person name="Chen C."/>
            <person name="Cichocki N."/>
            <person name="Clum A."/>
            <person name="Culley D."/>
            <person name="Crous P.W."/>
            <person name="Fauchery L."/>
            <person name="Girlanda M."/>
            <person name="Hayes R.D."/>
            <person name="Keri Z."/>
            <person name="LaButti K."/>
            <person name="Lipzen A."/>
            <person name="Lombard V."/>
            <person name="Magnuson J."/>
            <person name="Maillard F."/>
            <person name="Murat C."/>
            <person name="Nolan M."/>
            <person name="Ohm R.A."/>
            <person name="Pangilinan J."/>
            <person name="Pereira M.F."/>
            <person name="Perotto S."/>
            <person name="Peter M."/>
            <person name="Pfister S."/>
            <person name="Riley R."/>
            <person name="Sitrit Y."/>
            <person name="Stielow J.B."/>
            <person name="Szollosi G."/>
            <person name="Zifcakova L."/>
            <person name="Stursova M."/>
            <person name="Spatafora J.W."/>
            <person name="Tedersoo L."/>
            <person name="Vaario L.M."/>
            <person name="Yamada A."/>
            <person name="Yan M."/>
            <person name="Wang P."/>
            <person name="Xu J."/>
            <person name="Bruns T."/>
            <person name="Baldrian P."/>
            <person name="Vilgalys R."/>
            <person name="Dunand C."/>
            <person name="Henrissat B."/>
            <person name="Grigoriev I.V."/>
            <person name="Hibbett D."/>
            <person name="Nagy L.G."/>
            <person name="Martin F.M."/>
        </authorList>
    </citation>
    <scope>NUCLEOTIDE SEQUENCE</scope>
    <source>
        <strain evidence="11">UH-Tt-Lm1</strain>
    </source>
</reference>
<dbReference type="InterPro" id="IPR000089">
    <property type="entry name" value="Biotin_lipoyl"/>
</dbReference>
<evidence type="ECO:0000256" key="2">
    <source>
        <dbReference type="ARBA" id="ARBA00022598"/>
    </source>
</evidence>
<feature type="domain" description="Lipoyl-binding" evidence="8">
    <location>
        <begin position="716"/>
        <end position="792"/>
    </location>
</feature>
<dbReference type="GO" id="GO:0005524">
    <property type="term" value="F:ATP binding"/>
    <property type="evidence" value="ECO:0007669"/>
    <property type="project" value="UniProtKB-UniRule"/>
</dbReference>
<evidence type="ECO:0000256" key="7">
    <source>
        <dbReference type="SAM" id="MobiDB-lite"/>
    </source>
</evidence>
<keyword evidence="2" id="KW-0436">Ligase</keyword>
<dbReference type="InterPro" id="IPR011764">
    <property type="entry name" value="Biotin_carboxylation_dom"/>
</dbReference>
<feature type="region of interest" description="Disordered" evidence="7">
    <location>
        <begin position="34"/>
        <end position="59"/>
    </location>
</feature>
<dbReference type="InterPro" id="IPR011761">
    <property type="entry name" value="ATP-grasp"/>
</dbReference>
<feature type="domain" description="ATP-grasp" evidence="9">
    <location>
        <begin position="197"/>
        <end position="395"/>
    </location>
</feature>
<dbReference type="PROSITE" id="PS50979">
    <property type="entry name" value="BC"/>
    <property type="match status" value="1"/>
</dbReference>
<sequence>MLSKSHPYSTSPVYRSLRVASSLNRRQTLLAHLTTRIPPPPSAESNRSSVPGPNLPGTSRRFATTINNPYNSSHRKPHFDKILIANRGEIACRVIRTAQKLGIKTVAVYSEADSDSMHVKLADEAYCIGPAPSSESYLRMDKILDVCRRSGAQAVHPGYGFLSENAEFAETLTTEGVVFIGPPSSAIVSMGSKSESKNIMSAAGVPCVPGYHGNNQDPNFLLQEAEKIGFPVLIKAVHGGGGKGMRIVGSSKDFSEALASAQRESAKSFGNAVVLVEKYITRPRHVEVQVFADRQGNAVSLWERDCSVQRRNQKIIEEAPAPGLSPELRADLSEKAVEAAKAVKYVGAGTVEFIFDNDTNKFYFMEMNTRLQVEHPVTEMITGLDLVQWQLEVAAGNPLPLSQREIPLVGHAFEARIYAENPRNNFLPDSGPLFYLSTPKTTHLFAPPLPATTPVEDAPKFTPPSIVNSSSAGDIEPSVRLEQGFGQGSQIGVFYDPMIAKLVVHGRDRTEALRVLRKALDEYKVVGVSTNVEFLRTLAGNKAFIEGDLETGFIPKHFDELLPPVPAPTPEALAQTALYVVLRDQPVTTPSSSPWTSLASRRFGGDARDRLITLQTEDASQIHSIRIKSISPGIFDVTVNDTTRFDSVPAHLVSKDEVFSSVRGRSIRTTVVSQPPHPSLPASSSPNTMERLHVFFDGKKSTLVLPTPKWLLSLGGDVLGAGKGALKAPMPSLVVEVKVSVGDRVEKGQAVVVLESMKTETVLRAEVDGVVRAVGCANGEMVEEGRVLVSVEADSE</sequence>
<dbReference type="SUPFAM" id="SSF51230">
    <property type="entry name" value="Single hybrid motif"/>
    <property type="match status" value="1"/>
</dbReference>
<evidence type="ECO:0000256" key="1">
    <source>
        <dbReference type="ARBA" id="ARBA00001953"/>
    </source>
</evidence>
<dbReference type="PROSITE" id="PS50975">
    <property type="entry name" value="ATP_GRASP"/>
    <property type="match status" value="1"/>
</dbReference>
<dbReference type="Gene3D" id="3.30.470.20">
    <property type="entry name" value="ATP-grasp fold, B domain"/>
    <property type="match status" value="1"/>
</dbReference>
<dbReference type="FunFam" id="3.40.50.20:FF:000010">
    <property type="entry name" value="Propionyl-CoA carboxylase subunit alpha"/>
    <property type="match status" value="1"/>
</dbReference>
<dbReference type="InterPro" id="IPR005479">
    <property type="entry name" value="CPAse_ATP-bd"/>
</dbReference>
<dbReference type="Pfam" id="PF00289">
    <property type="entry name" value="Biotin_carb_N"/>
    <property type="match status" value="1"/>
</dbReference>
<dbReference type="InterPro" id="IPR011054">
    <property type="entry name" value="Rudment_hybrid_motif"/>
</dbReference>
<proteinExistence type="predicted"/>